<proteinExistence type="predicted"/>
<comment type="caution">
    <text evidence="2">The sequence shown here is derived from an EMBL/GenBank/DDBJ whole genome shotgun (WGS) entry which is preliminary data.</text>
</comment>
<accession>A0AAD9HDW9</accession>
<sequence>MAEVYTGPSAANMLANRTLAKEIIARNSDPEPILDADELALLEQFVNDPSRANAILESKGLSADPKNSGSLVAYVIYLHTTDNPALSAEDISSLKAWFGGCGYNSGEDETKEAAIESPESDPFNAGGPKA</sequence>
<dbReference type="EMBL" id="MU842918">
    <property type="protein sequence ID" value="KAK2026274.1"/>
    <property type="molecule type" value="Genomic_DNA"/>
</dbReference>
<organism evidence="2 3">
    <name type="scientific">Colletotrichum zoysiae</name>
    <dbReference type="NCBI Taxonomy" id="1216348"/>
    <lineage>
        <taxon>Eukaryota</taxon>
        <taxon>Fungi</taxon>
        <taxon>Dikarya</taxon>
        <taxon>Ascomycota</taxon>
        <taxon>Pezizomycotina</taxon>
        <taxon>Sordariomycetes</taxon>
        <taxon>Hypocreomycetidae</taxon>
        <taxon>Glomerellales</taxon>
        <taxon>Glomerellaceae</taxon>
        <taxon>Colletotrichum</taxon>
        <taxon>Colletotrichum graminicola species complex</taxon>
    </lineage>
</organism>
<evidence type="ECO:0000256" key="1">
    <source>
        <dbReference type="SAM" id="MobiDB-lite"/>
    </source>
</evidence>
<dbReference type="AlphaFoldDB" id="A0AAD9HDW9"/>
<dbReference type="Proteomes" id="UP001232148">
    <property type="component" value="Unassembled WGS sequence"/>
</dbReference>
<protein>
    <submittedName>
        <fullName evidence="2">Uncharacterized protein</fullName>
    </submittedName>
</protein>
<feature type="region of interest" description="Disordered" evidence="1">
    <location>
        <begin position="107"/>
        <end position="130"/>
    </location>
</feature>
<reference evidence="2" key="1">
    <citation type="submission" date="2021-06" db="EMBL/GenBank/DDBJ databases">
        <title>Comparative genomics, transcriptomics and evolutionary studies reveal genomic signatures of adaptation to plant cell wall in hemibiotrophic fungi.</title>
        <authorList>
            <consortium name="DOE Joint Genome Institute"/>
            <person name="Baroncelli R."/>
            <person name="Diaz J.F."/>
            <person name="Benocci T."/>
            <person name="Peng M."/>
            <person name="Battaglia E."/>
            <person name="Haridas S."/>
            <person name="Andreopoulos W."/>
            <person name="Labutti K."/>
            <person name="Pangilinan J."/>
            <person name="Floch G.L."/>
            <person name="Makela M.R."/>
            <person name="Henrissat B."/>
            <person name="Grigoriev I.V."/>
            <person name="Crouch J.A."/>
            <person name="De Vries R.P."/>
            <person name="Sukno S.A."/>
            <person name="Thon M.R."/>
        </authorList>
    </citation>
    <scope>NUCLEOTIDE SEQUENCE</scope>
    <source>
        <strain evidence="2">MAFF235873</strain>
    </source>
</reference>
<name>A0AAD9HDW9_9PEZI</name>
<gene>
    <name evidence="2" type="ORF">LX32DRAFT_684675</name>
</gene>
<evidence type="ECO:0000313" key="2">
    <source>
        <dbReference type="EMBL" id="KAK2026274.1"/>
    </source>
</evidence>
<evidence type="ECO:0000313" key="3">
    <source>
        <dbReference type="Proteomes" id="UP001232148"/>
    </source>
</evidence>
<keyword evidence="3" id="KW-1185">Reference proteome</keyword>